<evidence type="ECO:0000313" key="3">
    <source>
        <dbReference type="Proteomes" id="UP000184356"/>
    </source>
</evidence>
<keyword evidence="3" id="KW-1185">Reference proteome</keyword>
<reference evidence="3" key="1">
    <citation type="journal article" date="2017" name="Genome Biol.">
        <title>Comparative genomics reveals high biological diversity and specific adaptations in the industrially and medically important fungal genus Aspergillus.</title>
        <authorList>
            <person name="de Vries R.P."/>
            <person name="Riley R."/>
            <person name="Wiebenga A."/>
            <person name="Aguilar-Osorio G."/>
            <person name="Amillis S."/>
            <person name="Uchima C.A."/>
            <person name="Anderluh G."/>
            <person name="Asadollahi M."/>
            <person name="Askin M."/>
            <person name="Barry K."/>
            <person name="Battaglia E."/>
            <person name="Bayram O."/>
            <person name="Benocci T."/>
            <person name="Braus-Stromeyer S.A."/>
            <person name="Caldana C."/>
            <person name="Canovas D."/>
            <person name="Cerqueira G.C."/>
            <person name="Chen F."/>
            <person name="Chen W."/>
            <person name="Choi C."/>
            <person name="Clum A."/>
            <person name="Dos Santos R.A."/>
            <person name="Damasio A.R."/>
            <person name="Diallinas G."/>
            <person name="Emri T."/>
            <person name="Fekete E."/>
            <person name="Flipphi M."/>
            <person name="Freyberg S."/>
            <person name="Gallo A."/>
            <person name="Gournas C."/>
            <person name="Habgood R."/>
            <person name="Hainaut M."/>
            <person name="Harispe M.L."/>
            <person name="Henrissat B."/>
            <person name="Hilden K.S."/>
            <person name="Hope R."/>
            <person name="Hossain A."/>
            <person name="Karabika E."/>
            <person name="Karaffa L."/>
            <person name="Karanyi Z."/>
            <person name="Krasevec N."/>
            <person name="Kuo A."/>
            <person name="Kusch H."/>
            <person name="LaButti K."/>
            <person name="Lagendijk E.L."/>
            <person name="Lapidus A."/>
            <person name="Levasseur A."/>
            <person name="Lindquist E."/>
            <person name="Lipzen A."/>
            <person name="Logrieco A.F."/>
            <person name="MacCabe A."/>
            <person name="Maekelae M.R."/>
            <person name="Malavazi I."/>
            <person name="Melin P."/>
            <person name="Meyer V."/>
            <person name="Mielnichuk N."/>
            <person name="Miskei M."/>
            <person name="Molnar A.P."/>
            <person name="Mule G."/>
            <person name="Ngan C.Y."/>
            <person name="Orejas M."/>
            <person name="Orosz E."/>
            <person name="Ouedraogo J.P."/>
            <person name="Overkamp K.M."/>
            <person name="Park H.-S."/>
            <person name="Perrone G."/>
            <person name="Piumi F."/>
            <person name="Punt P.J."/>
            <person name="Ram A.F."/>
            <person name="Ramon A."/>
            <person name="Rauscher S."/>
            <person name="Record E."/>
            <person name="Riano-Pachon D.M."/>
            <person name="Robert V."/>
            <person name="Roehrig J."/>
            <person name="Ruller R."/>
            <person name="Salamov A."/>
            <person name="Salih N.S."/>
            <person name="Samson R.A."/>
            <person name="Sandor E."/>
            <person name="Sanguinetti M."/>
            <person name="Schuetze T."/>
            <person name="Sepcic K."/>
            <person name="Shelest E."/>
            <person name="Sherlock G."/>
            <person name="Sophianopoulou V."/>
            <person name="Squina F.M."/>
            <person name="Sun H."/>
            <person name="Susca A."/>
            <person name="Todd R.B."/>
            <person name="Tsang A."/>
            <person name="Unkles S.E."/>
            <person name="van de Wiele N."/>
            <person name="van Rossen-Uffink D."/>
            <person name="Oliveira J.V."/>
            <person name="Vesth T.C."/>
            <person name="Visser J."/>
            <person name="Yu J.-H."/>
            <person name="Zhou M."/>
            <person name="Andersen M.R."/>
            <person name="Archer D.B."/>
            <person name="Baker S.E."/>
            <person name="Benoit I."/>
            <person name="Brakhage A.A."/>
            <person name="Braus G.H."/>
            <person name="Fischer R."/>
            <person name="Frisvad J.C."/>
            <person name="Goldman G.H."/>
            <person name="Houbraken J."/>
            <person name="Oakley B."/>
            <person name="Pocsi I."/>
            <person name="Scazzocchio C."/>
            <person name="Seiboth B."/>
            <person name="vanKuyk P.A."/>
            <person name="Wortman J."/>
            <person name="Dyer P.S."/>
            <person name="Grigoriev I.V."/>
        </authorList>
    </citation>
    <scope>NUCLEOTIDE SEQUENCE [LARGE SCALE GENOMIC DNA]</scope>
    <source>
        <strain evidence="3">CBS 593.65</strain>
    </source>
</reference>
<feature type="signal peptide" evidence="1">
    <location>
        <begin position="1"/>
        <end position="18"/>
    </location>
</feature>
<feature type="chain" id="PRO_5013290380" evidence="1">
    <location>
        <begin position="19"/>
        <end position="176"/>
    </location>
</feature>
<name>A0A1L9SZY2_9EURO</name>
<keyword evidence="1" id="KW-0732">Signal</keyword>
<sequence length="176" mass="19725">MHYSTLLSLLPLLPLASAICPGYNYAFFNDDDDPMFYTTTTDCVVVKGEPCTNVCMCEWWGCGPAGSVNSVKVNGLWYTCRDDPNKGKCGPNEMSQVANNAPESCCRNDGQRNLLEGRISKRHASVIEETNTILDRHVDEYEHARRSGYDLDVVRRQQKAKVAEAMRREEAVANLI</sequence>
<dbReference type="Proteomes" id="UP000184356">
    <property type="component" value="Unassembled WGS sequence"/>
</dbReference>
<dbReference type="EMBL" id="KV878599">
    <property type="protein sequence ID" value="OJJ52750.1"/>
    <property type="molecule type" value="Genomic_DNA"/>
</dbReference>
<dbReference type="GeneID" id="63769152"/>
<proteinExistence type="predicted"/>
<dbReference type="OrthoDB" id="5348716at2759"/>
<dbReference type="AlphaFoldDB" id="A0A1L9SZY2"/>
<accession>A0A1L9SZY2</accession>
<gene>
    <name evidence="2" type="ORF">ASPSYDRAFT_95120</name>
</gene>
<dbReference type="RefSeq" id="XP_040696556.1">
    <property type="nucleotide sequence ID" value="XM_040853079.1"/>
</dbReference>
<evidence type="ECO:0000256" key="1">
    <source>
        <dbReference type="SAM" id="SignalP"/>
    </source>
</evidence>
<protein>
    <submittedName>
        <fullName evidence="2">Uncharacterized protein</fullName>
    </submittedName>
</protein>
<organism evidence="2 3">
    <name type="scientific">Aspergillus sydowii CBS 593.65</name>
    <dbReference type="NCBI Taxonomy" id="1036612"/>
    <lineage>
        <taxon>Eukaryota</taxon>
        <taxon>Fungi</taxon>
        <taxon>Dikarya</taxon>
        <taxon>Ascomycota</taxon>
        <taxon>Pezizomycotina</taxon>
        <taxon>Eurotiomycetes</taxon>
        <taxon>Eurotiomycetidae</taxon>
        <taxon>Eurotiales</taxon>
        <taxon>Aspergillaceae</taxon>
        <taxon>Aspergillus</taxon>
        <taxon>Aspergillus subgen. Nidulantes</taxon>
    </lineage>
</organism>
<dbReference type="VEuPathDB" id="FungiDB:ASPSYDRAFT_95120"/>
<evidence type="ECO:0000313" key="2">
    <source>
        <dbReference type="EMBL" id="OJJ52750.1"/>
    </source>
</evidence>